<sequence length="501" mass="54024">MTSVSRRYGPSGGRFERPSGRADVALSAPVILMVSGGADSTALLVLAATSTLDIEDGRGQARIARERLHVLHVNHQLRGIDAEEDEEFVRDLARRYGIPCTIRRVDVAQIASRTGDNVENAGRELRYAEAARLAAELSDELGTPRSAARILTAHTADDRAETFFMNAIRGAGAAGLSSIPRRRNRIVRPLLDRTHEELCDLLRMRGIVWREDATNEDTRYLRAYVRHEVMPVVRARNPRVTASLAATCDILSDEDAYLTSVAARAQRELTRRSGEGLVVLDAARLAALDVAIARRVVRASVLSVCPAARLEARHVASVLRAVAAGEGSLTIPMGVSARVRHGLLVLRARSEVPAPVAAWLEVPGRLTLPDGRALVARLLPVPAGADPAELARFHALEWEGGSVLLDARAAGVDPSRGGRLWVDVPHPGDVLCPLGMHGQSKKVSDLLGEAHVPLEERALAPVVRTSATGSIVWVAPVRADERARCVATTDRFLELSLVSAS</sequence>
<evidence type="ECO:0000256" key="1">
    <source>
        <dbReference type="ARBA" id="ARBA00004496"/>
    </source>
</evidence>
<dbReference type="SUPFAM" id="SSF82829">
    <property type="entry name" value="MesJ substrate recognition domain-like"/>
    <property type="match status" value="1"/>
</dbReference>
<gene>
    <name evidence="8 10" type="primary">tilS</name>
    <name evidence="10" type="ORF">IAA19_04660</name>
</gene>
<comment type="similarity">
    <text evidence="8">Belongs to the tRNA(Ile)-lysidine synthase family.</text>
</comment>
<accession>A0A9D2EYV1</accession>
<dbReference type="Proteomes" id="UP000824062">
    <property type="component" value="Unassembled WGS sequence"/>
</dbReference>
<keyword evidence="5 8" id="KW-0547">Nucleotide-binding</keyword>
<keyword evidence="4 8" id="KW-0819">tRNA processing</keyword>
<evidence type="ECO:0000256" key="6">
    <source>
        <dbReference type="ARBA" id="ARBA00022840"/>
    </source>
</evidence>
<dbReference type="GO" id="GO:0005737">
    <property type="term" value="C:cytoplasm"/>
    <property type="evidence" value="ECO:0007669"/>
    <property type="project" value="UniProtKB-SubCell"/>
</dbReference>
<dbReference type="GO" id="GO:0006400">
    <property type="term" value="P:tRNA modification"/>
    <property type="evidence" value="ECO:0007669"/>
    <property type="project" value="UniProtKB-UniRule"/>
</dbReference>
<keyword evidence="2 8" id="KW-0963">Cytoplasm</keyword>
<evidence type="ECO:0000259" key="9">
    <source>
        <dbReference type="SMART" id="SM00977"/>
    </source>
</evidence>
<dbReference type="PANTHER" id="PTHR43033:SF1">
    <property type="entry name" value="TRNA(ILE)-LYSIDINE SYNTHASE-RELATED"/>
    <property type="match status" value="1"/>
</dbReference>
<evidence type="ECO:0000256" key="8">
    <source>
        <dbReference type="HAMAP-Rule" id="MF_01161"/>
    </source>
</evidence>
<dbReference type="Pfam" id="PF01171">
    <property type="entry name" value="ATP_bind_3"/>
    <property type="match status" value="1"/>
</dbReference>
<dbReference type="InterPro" id="IPR014729">
    <property type="entry name" value="Rossmann-like_a/b/a_fold"/>
</dbReference>
<dbReference type="PANTHER" id="PTHR43033">
    <property type="entry name" value="TRNA(ILE)-LYSIDINE SYNTHASE-RELATED"/>
    <property type="match status" value="1"/>
</dbReference>
<dbReference type="InterPro" id="IPR012795">
    <property type="entry name" value="tRNA_Ile_lys_synt_N"/>
</dbReference>
<evidence type="ECO:0000256" key="2">
    <source>
        <dbReference type="ARBA" id="ARBA00022490"/>
    </source>
</evidence>
<comment type="caution">
    <text evidence="10">The sequence shown here is derived from an EMBL/GenBank/DDBJ whole genome shotgun (WGS) entry which is preliminary data.</text>
</comment>
<dbReference type="InterPro" id="IPR012094">
    <property type="entry name" value="tRNA_Ile_lys_synt"/>
</dbReference>
<dbReference type="AlphaFoldDB" id="A0A9D2EYV1"/>
<dbReference type="SUPFAM" id="SSF52402">
    <property type="entry name" value="Adenine nucleotide alpha hydrolases-like"/>
    <property type="match status" value="1"/>
</dbReference>
<keyword evidence="6 8" id="KW-0067">ATP-binding</keyword>
<evidence type="ECO:0000256" key="4">
    <source>
        <dbReference type="ARBA" id="ARBA00022694"/>
    </source>
</evidence>
<evidence type="ECO:0000256" key="7">
    <source>
        <dbReference type="ARBA" id="ARBA00048539"/>
    </source>
</evidence>
<dbReference type="GO" id="GO:0005524">
    <property type="term" value="F:ATP binding"/>
    <property type="evidence" value="ECO:0007669"/>
    <property type="project" value="UniProtKB-UniRule"/>
</dbReference>
<comment type="domain">
    <text evidence="8">The N-terminal region contains the highly conserved SGGXDS motif, predicted to be a P-loop motif involved in ATP binding.</text>
</comment>
<comment type="function">
    <text evidence="8">Ligates lysine onto the cytidine present at position 34 of the AUA codon-specific tRNA(Ile) that contains the anticodon CAU, in an ATP-dependent manner. Cytidine is converted to lysidine, thus changing the amino acid specificity of the tRNA from methionine to isoleucine.</text>
</comment>
<evidence type="ECO:0000313" key="10">
    <source>
        <dbReference type="EMBL" id="HIZ46293.1"/>
    </source>
</evidence>
<dbReference type="NCBIfam" id="TIGR02433">
    <property type="entry name" value="lysidine_TilS_C"/>
    <property type="match status" value="1"/>
</dbReference>
<evidence type="ECO:0000256" key="3">
    <source>
        <dbReference type="ARBA" id="ARBA00022598"/>
    </source>
</evidence>
<feature type="domain" description="Lysidine-tRNA(Ile) synthetase C-terminal" evidence="9">
    <location>
        <begin position="420"/>
        <end position="495"/>
    </location>
</feature>
<dbReference type="EC" id="6.3.4.19" evidence="8"/>
<organism evidence="10 11">
    <name type="scientific">Candidatus Olsenella pullistercoris</name>
    <dbReference type="NCBI Taxonomy" id="2838712"/>
    <lineage>
        <taxon>Bacteria</taxon>
        <taxon>Bacillati</taxon>
        <taxon>Actinomycetota</taxon>
        <taxon>Coriobacteriia</taxon>
        <taxon>Coriobacteriales</taxon>
        <taxon>Atopobiaceae</taxon>
        <taxon>Olsenella</taxon>
    </lineage>
</organism>
<reference evidence="10" key="2">
    <citation type="submission" date="2021-04" db="EMBL/GenBank/DDBJ databases">
        <authorList>
            <person name="Gilroy R."/>
        </authorList>
    </citation>
    <scope>NUCLEOTIDE SEQUENCE</scope>
    <source>
        <strain evidence="10">ChiHjej12B11-14209</strain>
    </source>
</reference>
<dbReference type="InterPro" id="IPR011063">
    <property type="entry name" value="TilS/TtcA_N"/>
</dbReference>
<keyword evidence="3 8" id="KW-0436">Ligase</keyword>
<dbReference type="Gene3D" id="1.20.59.20">
    <property type="match status" value="1"/>
</dbReference>
<evidence type="ECO:0000313" key="11">
    <source>
        <dbReference type="Proteomes" id="UP000824062"/>
    </source>
</evidence>
<protein>
    <recommendedName>
        <fullName evidence="8">tRNA(Ile)-lysidine synthase</fullName>
        <ecNumber evidence="8">6.3.4.19</ecNumber>
    </recommendedName>
    <alternativeName>
        <fullName evidence="8">tRNA(Ile)-2-lysyl-cytidine synthase</fullName>
    </alternativeName>
    <alternativeName>
        <fullName evidence="8">tRNA(Ile)-lysidine synthetase</fullName>
    </alternativeName>
</protein>
<dbReference type="Gene3D" id="3.40.50.620">
    <property type="entry name" value="HUPs"/>
    <property type="match status" value="1"/>
</dbReference>
<reference evidence="10" key="1">
    <citation type="journal article" date="2021" name="PeerJ">
        <title>Extensive microbial diversity within the chicken gut microbiome revealed by metagenomics and culture.</title>
        <authorList>
            <person name="Gilroy R."/>
            <person name="Ravi A."/>
            <person name="Getino M."/>
            <person name="Pursley I."/>
            <person name="Horton D.L."/>
            <person name="Alikhan N.F."/>
            <person name="Baker D."/>
            <person name="Gharbi K."/>
            <person name="Hall N."/>
            <person name="Watson M."/>
            <person name="Adriaenssens E.M."/>
            <person name="Foster-Nyarko E."/>
            <person name="Jarju S."/>
            <person name="Secka A."/>
            <person name="Antonio M."/>
            <person name="Oren A."/>
            <person name="Chaudhuri R.R."/>
            <person name="La Ragione R."/>
            <person name="Hildebrand F."/>
            <person name="Pallen M.J."/>
        </authorList>
    </citation>
    <scope>NUCLEOTIDE SEQUENCE</scope>
    <source>
        <strain evidence="10">ChiHjej12B11-14209</strain>
    </source>
</reference>
<dbReference type="SUPFAM" id="SSF56037">
    <property type="entry name" value="PheT/TilS domain"/>
    <property type="match status" value="1"/>
</dbReference>
<dbReference type="SMART" id="SM00977">
    <property type="entry name" value="TilS_C"/>
    <property type="match status" value="1"/>
</dbReference>
<dbReference type="GO" id="GO:0032267">
    <property type="term" value="F:tRNA(Ile)-lysidine synthase activity"/>
    <property type="evidence" value="ECO:0007669"/>
    <property type="project" value="UniProtKB-EC"/>
</dbReference>
<dbReference type="InterPro" id="IPR012796">
    <property type="entry name" value="Lysidine-tRNA-synth_C"/>
</dbReference>
<dbReference type="CDD" id="cd01992">
    <property type="entry name" value="TilS_N"/>
    <property type="match status" value="1"/>
</dbReference>
<comment type="subcellular location">
    <subcellularLocation>
        <location evidence="1 8">Cytoplasm</location>
    </subcellularLocation>
</comment>
<feature type="binding site" evidence="8">
    <location>
        <begin position="35"/>
        <end position="40"/>
    </location>
    <ligand>
        <name>ATP</name>
        <dbReference type="ChEBI" id="CHEBI:30616"/>
    </ligand>
</feature>
<dbReference type="HAMAP" id="MF_01161">
    <property type="entry name" value="tRNA_Ile_lys_synt"/>
    <property type="match status" value="1"/>
</dbReference>
<dbReference type="Pfam" id="PF11734">
    <property type="entry name" value="TilS_C"/>
    <property type="match status" value="1"/>
</dbReference>
<proteinExistence type="inferred from homology"/>
<name>A0A9D2EYV1_9ACTN</name>
<evidence type="ECO:0000256" key="5">
    <source>
        <dbReference type="ARBA" id="ARBA00022741"/>
    </source>
</evidence>
<dbReference type="NCBIfam" id="TIGR02432">
    <property type="entry name" value="lysidine_TilS_N"/>
    <property type="match status" value="1"/>
</dbReference>
<comment type="catalytic activity">
    <reaction evidence="7 8">
        <text>cytidine(34) in tRNA(Ile2) + L-lysine + ATP = lysidine(34) in tRNA(Ile2) + AMP + diphosphate + H(+)</text>
        <dbReference type="Rhea" id="RHEA:43744"/>
        <dbReference type="Rhea" id="RHEA-COMP:10625"/>
        <dbReference type="Rhea" id="RHEA-COMP:10670"/>
        <dbReference type="ChEBI" id="CHEBI:15378"/>
        <dbReference type="ChEBI" id="CHEBI:30616"/>
        <dbReference type="ChEBI" id="CHEBI:32551"/>
        <dbReference type="ChEBI" id="CHEBI:33019"/>
        <dbReference type="ChEBI" id="CHEBI:82748"/>
        <dbReference type="ChEBI" id="CHEBI:83665"/>
        <dbReference type="ChEBI" id="CHEBI:456215"/>
        <dbReference type="EC" id="6.3.4.19"/>
    </reaction>
</comment>
<dbReference type="EMBL" id="DXBM01000040">
    <property type="protein sequence ID" value="HIZ46293.1"/>
    <property type="molecule type" value="Genomic_DNA"/>
</dbReference>